<evidence type="ECO:0000256" key="2">
    <source>
        <dbReference type="ARBA" id="ARBA00005676"/>
    </source>
</evidence>
<feature type="domain" description="RTR1-type" evidence="14">
    <location>
        <begin position="82"/>
        <end position="164"/>
    </location>
</feature>
<comment type="catalytic activity">
    <reaction evidence="10 12">
        <text>O-phospho-L-threonyl-[protein] + H2O = L-threonyl-[protein] + phosphate</text>
        <dbReference type="Rhea" id="RHEA:47004"/>
        <dbReference type="Rhea" id="RHEA-COMP:11060"/>
        <dbReference type="Rhea" id="RHEA-COMP:11605"/>
        <dbReference type="ChEBI" id="CHEBI:15377"/>
        <dbReference type="ChEBI" id="CHEBI:30013"/>
        <dbReference type="ChEBI" id="CHEBI:43474"/>
        <dbReference type="ChEBI" id="CHEBI:61977"/>
        <dbReference type="EC" id="3.1.3.16"/>
    </reaction>
</comment>
<reference evidence="15" key="1">
    <citation type="submission" date="2022-07" db="EMBL/GenBank/DDBJ databases">
        <title>Phylogenomic reconstructions and comparative analyses of Kickxellomycotina fungi.</title>
        <authorList>
            <person name="Reynolds N.K."/>
            <person name="Stajich J.E."/>
            <person name="Barry K."/>
            <person name="Grigoriev I.V."/>
            <person name="Crous P."/>
            <person name="Smith M.E."/>
        </authorList>
    </citation>
    <scope>NUCLEOTIDE SEQUENCE</scope>
    <source>
        <strain evidence="15">NRRL 3115</strain>
    </source>
</reference>
<dbReference type="InterPro" id="IPR038534">
    <property type="entry name" value="Rtr1/RPAP2_sf"/>
</dbReference>
<accession>A0A9W8G1J0</accession>
<keyword evidence="7 12" id="KW-0904">Protein phosphatase</keyword>
<feature type="region of interest" description="Disordered" evidence="13">
    <location>
        <begin position="282"/>
        <end position="311"/>
    </location>
</feature>
<keyword evidence="8 12" id="KW-0539">Nucleus</keyword>
<evidence type="ECO:0000256" key="8">
    <source>
        <dbReference type="ARBA" id="ARBA00023242"/>
    </source>
</evidence>
<dbReference type="EMBL" id="JANBTW010000043">
    <property type="protein sequence ID" value="KAJ2676003.1"/>
    <property type="molecule type" value="Genomic_DNA"/>
</dbReference>
<dbReference type="AlphaFoldDB" id="A0A9W8G1J0"/>
<dbReference type="Gene3D" id="1.25.40.820">
    <property type="match status" value="1"/>
</dbReference>
<evidence type="ECO:0000256" key="6">
    <source>
        <dbReference type="ARBA" id="ARBA00022833"/>
    </source>
</evidence>
<keyword evidence="4 12" id="KW-0863">Zinc-finger</keyword>
<dbReference type="GO" id="GO:0008270">
    <property type="term" value="F:zinc ion binding"/>
    <property type="evidence" value="ECO:0007669"/>
    <property type="project" value="UniProtKB-KW"/>
</dbReference>
<dbReference type="Proteomes" id="UP001151518">
    <property type="component" value="Unassembled WGS sequence"/>
</dbReference>
<dbReference type="GO" id="GO:0043175">
    <property type="term" value="F:RNA polymerase core enzyme binding"/>
    <property type="evidence" value="ECO:0007669"/>
    <property type="project" value="UniProtKB-UniRule"/>
</dbReference>
<comment type="caution">
    <text evidence="15">The sequence shown here is derived from an EMBL/GenBank/DDBJ whole genome shotgun (WGS) entry which is preliminary data.</text>
</comment>
<comment type="function">
    <text evidence="12">Putative RNA polymerase II subunit B1 C-terminal domain (CTD) phosphatase involved in RNA polymerase II transcription regulation.</text>
</comment>
<evidence type="ECO:0000256" key="5">
    <source>
        <dbReference type="ARBA" id="ARBA00022801"/>
    </source>
</evidence>
<comment type="similarity">
    <text evidence="2 11 12">Belongs to the RPAP2 family.</text>
</comment>
<feature type="compositionally biased region" description="Basic and acidic residues" evidence="13">
    <location>
        <begin position="38"/>
        <end position="50"/>
    </location>
</feature>
<dbReference type="PANTHER" id="PTHR14732:SF0">
    <property type="entry name" value="RNA POLYMERASE II SUBUNIT B1 CTD PHOSPHATASE RPAP2-RELATED"/>
    <property type="match status" value="1"/>
</dbReference>
<organism evidence="15 16">
    <name type="scientific">Coemansia spiralis</name>
    <dbReference type="NCBI Taxonomy" id="417178"/>
    <lineage>
        <taxon>Eukaryota</taxon>
        <taxon>Fungi</taxon>
        <taxon>Fungi incertae sedis</taxon>
        <taxon>Zoopagomycota</taxon>
        <taxon>Kickxellomycotina</taxon>
        <taxon>Kickxellomycetes</taxon>
        <taxon>Kickxellales</taxon>
        <taxon>Kickxellaceae</taxon>
        <taxon>Coemansia</taxon>
    </lineage>
</organism>
<keyword evidence="6 12" id="KW-0862">Zinc</keyword>
<evidence type="ECO:0000256" key="3">
    <source>
        <dbReference type="ARBA" id="ARBA00022723"/>
    </source>
</evidence>
<gene>
    <name evidence="15" type="ORF">GGI25_003737</name>
</gene>
<feature type="compositionally biased region" description="Low complexity" evidence="13">
    <location>
        <begin position="12"/>
        <end position="24"/>
    </location>
</feature>
<evidence type="ECO:0000256" key="10">
    <source>
        <dbReference type="ARBA" id="ARBA00048336"/>
    </source>
</evidence>
<evidence type="ECO:0000313" key="15">
    <source>
        <dbReference type="EMBL" id="KAJ2676003.1"/>
    </source>
</evidence>
<evidence type="ECO:0000256" key="1">
    <source>
        <dbReference type="ARBA" id="ARBA00004123"/>
    </source>
</evidence>
<name>A0A9W8G1J0_9FUNG</name>
<dbReference type="EC" id="3.1.3.16" evidence="12"/>
<dbReference type="OrthoDB" id="2590500at2759"/>
<evidence type="ECO:0000256" key="12">
    <source>
        <dbReference type="RuleBase" id="RU367080"/>
    </source>
</evidence>
<feature type="region of interest" description="Disordered" evidence="13">
    <location>
        <begin position="327"/>
        <end position="353"/>
    </location>
</feature>
<protein>
    <recommendedName>
        <fullName evidence="12">RNA polymerase II subunit B1 CTD phosphatase RPAP2 homolog</fullName>
        <ecNumber evidence="12">3.1.3.16</ecNumber>
    </recommendedName>
</protein>
<comment type="subcellular location">
    <subcellularLocation>
        <location evidence="1 12">Nucleus</location>
    </subcellularLocation>
</comment>
<evidence type="ECO:0000256" key="9">
    <source>
        <dbReference type="ARBA" id="ARBA00047761"/>
    </source>
</evidence>
<sequence length="544" mass="60801">MQQDSSISAVPSNASTHTSTSKKASGQRKGSKAQGNRLAKEVHDRRRNAVKESTLTRARYDKLSLQWQEKLVDVVSEAVLKQAANYLTPEDFDSIMEERTASDMCGYPICNNKKQKLDKRFHISLARRKIYDITEQGGYCSKQCMAASKFYRHQLSEEPLYMRDRSKPTDIMLMPLEKANPTSDTLESSLLAGKLDKLDNQQSASEKELMSWYRGSLLAKMNIPSGIAQSNPLQIIEHDSRYIGEDLSKALGELQFADIEGFEPDIDAKKIKRSIKQIKKLSAANTKTMRGPNEAQRKKETGAKKPSSASNDEVLKLNISLKEKDLDNDEPLAGFSSSSESNKDDLDDDSSINTPADNGCFMNLFSEELSGYGDTINSGNAPPLSLFGRMWTLIDRIATKKTIKYLADLKLTEEGSGQLLDAAEYYSSPGDHSMAMRQNLFSDGITAEIDRIRAKLHIDRNLRHEIQMLVSTLELGSKMVVFKKAEQQLLSIVLLLTLARSMASLGKTIEGDYKAAQELDYVLSELGTDRGSMSMVARRFHEPY</sequence>
<keyword evidence="5 12" id="KW-0378">Hydrolase</keyword>
<dbReference type="PROSITE" id="PS51479">
    <property type="entry name" value="ZF_RTR1"/>
    <property type="match status" value="1"/>
</dbReference>
<dbReference type="GO" id="GO:0008420">
    <property type="term" value="F:RNA polymerase II CTD heptapeptide repeat phosphatase activity"/>
    <property type="evidence" value="ECO:0007669"/>
    <property type="project" value="UniProtKB-UniRule"/>
</dbReference>
<feature type="compositionally biased region" description="Polar residues" evidence="13">
    <location>
        <begin position="1"/>
        <end position="11"/>
    </location>
</feature>
<evidence type="ECO:0000256" key="11">
    <source>
        <dbReference type="PROSITE-ProRule" id="PRU00812"/>
    </source>
</evidence>
<dbReference type="InterPro" id="IPR039693">
    <property type="entry name" value="Rtr1/RPAP2"/>
</dbReference>
<dbReference type="PANTHER" id="PTHR14732">
    <property type="entry name" value="RNA POLYMERASE II SUBUNIT B1 CTD PHOSPHATASE RPAP2-RELATED"/>
    <property type="match status" value="1"/>
</dbReference>
<evidence type="ECO:0000256" key="13">
    <source>
        <dbReference type="SAM" id="MobiDB-lite"/>
    </source>
</evidence>
<evidence type="ECO:0000256" key="7">
    <source>
        <dbReference type="ARBA" id="ARBA00022912"/>
    </source>
</evidence>
<dbReference type="InterPro" id="IPR007308">
    <property type="entry name" value="Rtr1/RPAP2_dom"/>
</dbReference>
<evidence type="ECO:0000313" key="16">
    <source>
        <dbReference type="Proteomes" id="UP001151518"/>
    </source>
</evidence>
<feature type="region of interest" description="Disordered" evidence="13">
    <location>
        <begin position="1"/>
        <end position="50"/>
    </location>
</feature>
<evidence type="ECO:0000256" key="4">
    <source>
        <dbReference type="ARBA" id="ARBA00022771"/>
    </source>
</evidence>
<evidence type="ECO:0000259" key="14">
    <source>
        <dbReference type="PROSITE" id="PS51479"/>
    </source>
</evidence>
<dbReference type="GO" id="GO:0005737">
    <property type="term" value="C:cytoplasm"/>
    <property type="evidence" value="ECO:0007669"/>
    <property type="project" value="TreeGrafter"/>
</dbReference>
<dbReference type="Pfam" id="PF04181">
    <property type="entry name" value="RPAP2_Rtr1"/>
    <property type="match status" value="1"/>
</dbReference>
<keyword evidence="3 12" id="KW-0479">Metal-binding</keyword>
<proteinExistence type="inferred from homology"/>
<comment type="catalytic activity">
    <reaction evidence="9 12">
        <text>O-phospho-L-seryl-[protein] + H2O = L-seryl-[protein] + phosphate</text>
        <dbReference type="Rhea" id="RHEA:20629"/>
        <dbReference type="Rhea" id="RHEA-COMP:9863"/>
        <dbReference type="Rhea" id="RHEA-COMP:11604"/>
        <dbReference type="ChEBI" id="CHEBI:15377"/>
        <dbReference type="ChEBI" id="CHEBI:29999"/>
        <dbReference type="ChEBI" id="CHEBI:43474"/>
        <dbReference type="ChEBI" id="CHEBI:83421"/>
        <dbReference type="EC" id="3.1.3.16"/>
    </reaction>
</comment>
<dbReference type="GO" id="GO:0005634">
    <property type="term" value="C:nucleus"/>
    <property type="evidence" value="ECO:0007669"/>
    <property type="project" value="UniProtKB-SubCell"/>
</dbReference>